<gene>
    <name evidence="2" type="ORF">VOLCADRAFT_88461</name>
</gene>
<name>D8TP22_VOLCA</name>
<accession>D8TP22</accession>
<dbReference type="Pfam" id="PF07004">
    <property type="entry name" value="SHIPPO-rpt"/>
    <property type="match status" value="6"/>
</dbReference>
<dbReference type="InterPro" id="IPR051291">
    <property type="entry name" value="CIMAP"/>
</dbReference>
<dbReference type="InParanoid" id="D8TP22"/>
<evidence type="ECO:0000313" key="2">
    <source>
        <dbReference type="EMBL" id="EFJ50684.1"/>
    </source>
</evidence>
<dbReference type="AlphaFoldDB" id="D8TP22"/>
<organism evidence="3">
    <name type="scientific">Volvox carteri f. nagariensis</name>
    <dbReference type="NCBI Taxonomy" id="3068"/>
    <lineage>
        <taxon>Eukaryota</taxon>
        <taxon>Viridiplantae</taxon>
        <taxon>Chlorophyta</taxon>
        <taxon>core chlorophytes</taxon>
        <taxon>Chlorophyceae</taxon>
        <taxon>CS clade</taxon>
        <taxon>Chlamydomonadales</taxon>
        <taxon>Volvocaceae</taxon>
        <taxon>Volvox</taxon>
    </lineage>
</organism>
<evidence type="ECO:0000313" key="3">
    <source>
        <dbReference type="Proteomes" id="UP000001058"/>
    </source>
</evidence>
<dbReference type="KEGG" id="vcn:VOLCADRAFT_88461"/>
<evidence type="ECO:0000256" key="1">
    <source>
        <dbReference type="SAM" id="MobiDB-lite"/>
    </source>
</evidence>
<protein>
    <submittedName>
        <fullName evidence="2">Uncharacterized protein</fullName>
    </submittedName>
</protein>
<reference evidence="2 3" key="1">
    <citation type="journal article" date="2010" name="Science">
        <title>Genomic analysis of organismal complexity in the multicellular green alga Volvox carteri.</title>
        <authorList>
            <person name="Prochnik S.E."/>
            <person name="Umen J."/>
            <person name="Nedelcu A.M."/>
            <person name="Hallmann A."/>
            <person name="Miller S.M."/>
            <person name="Nishii I."/>
            <person name="Ferris P."/>
            <person name="Kuo A."/>
            <person name="Mitros T."/>
            <person name="Fritz-Laylin L.K."/>
            <person name="Hellsten U."/>
            <person name="Chapman J."/>
            <person name="Simakov O."/>
            <person name="Rensing S.A."/>
            <person name="Terry A."/>
            <person name="Pangilinan J."/>
            <person name="Kapitonov V."/>
            <person name="Jurka J."/>
            <person name="Salamov A."/>
            <person name="Shapiro H."/>
            <person name="Schmutz J."/>
            <person name="Grimwood J."/>
            <person name="Lindquist E."/>
            <person name="Lucas S."/>
            <person name="Grigoriev I.V."/>
            <person name="Schmitt R."/>
            <person name="Kirk D."/>
            <person name="Rokhsar D.S."/>
        </authorList>
    </citation>
    <scope>NUCLEOTIDE SEQUENCE [LARGE SCALE GENOMIC DNA]</scope>
    <source>
        <strain evidence="3">f. Nagariensis / Eve</strain>
    </source>
</reference>
<keyword evidence="3" id="KW-1185">Reference proteome</keyword>
<feature type="compositionally biased region" description="Pro residues" evidence="1">
    <location>
        <begin position="163"/>
        <end position="172"/>
    </location>
</feature>
<feature type="compositionally biased region" description="Basic and acidic residues" evidence="1">
    <location>
        <begin position="177"/>
        <end position="186"/>
    </location>
</feature>
<dbReference type="InterPro" id="IPR010736">
    <property type="entry name" value="SHIPPO-rpt"/>
</dbReference>
<proteinExistence type="predicted"/>
<feature type="region of interest" description="Disordered" evidence="1">
    <location>
        <begin position="349"/>
        <end position="399"/>
    </location>
</feature>
<dbReference type="Proteomes" id="UP000001058">
    <property type="component" value="Unassembled WGS sequence"/>
</dbReference>
<dbReference type="PANTHER" id="PTHR21580:SF28">
    <property type="entry name" value="BOREALIN N-TERMINAL DOMAIN-CONTAINING PROTEIN-RELATED"/>
    <property type="match status" value="1"/>
</dbReference>
<dbReference type="PANTHER" id="PTHR21580">
    <property type="entry name" value="SHIPPO-1-RELATED"/>
    <property type="match status" value="1"/>
</dbReference>
<feature type="region of interest" description="Disordered" evidence="1">
    <location>
        <begin position="1"/>
        <end position="337"/>
    </location>
</feature>
<feature type="compositionally biased region" description="Basic and acidic residues" evidence="1">
    <location>
        <begin position="378"/>
        <end position="399"/>
    </location>
</feature>
<dbReference type="RefSeq" id="XP_002948277.1">
    <property type="nucleotide sequence ID" value="XM_002948231.1"/>
</dbReference>
<feature type="compositionally biased region" description="Basic and acidic residues" evidence="1">
    <location>
        <begin position="257"/>
        <end position="268"/>
    </location>
</feature>
<feature type="region of interest" description="Disordered" evidence="1">
    <location>
        <begin position="411"/>
        <end position="431"/>
    </location>
</feature>
<dbReference type="GeneID" id="9625124"/>
<dbReference type="OrthoDB" id="522854at2759"/>
<dbReference type="EMBL" id="GL378330">
    <property type="protein sequence ID" value="EFJ50684.1"/>
    <property type="molecule type" value="Genomic_DNA"/>
</dbReference>
<sequence>MHDDYKVTRRVGKALTLPTAPAYSFGGRHERSPGDPGPGPGQYGTGWSISDKGTGFGTSARGDWSINHTPAGAAYSPQIGGQKPAYSFGGKARKDHPTASPGPGAYEPSPSAKLVKPSPSAFTMGPKTAAERGSDRSPGPAEYSPRFAPRDAHVASLKFRKGPLPPGEPTPGPGEYDTPRRPRPNSEGKSFGASRSQAIRDNGVPGPGEYGAPSIAQHRPRRASWTIGRASRDAGLRSSTNPGPGTYDITEPLIPRDGGHSTASDHRSAPSYSFGGRQPWAAPEASPGPSDYGYPKDPGRVAKPVYTLHGSAPKDHQEDVPGPGAYQGTRADSLVRTSAPVLSMGLRMYEPGSKDLKPGPGAYDPRDRDGRIAVSLKFRNEIHPDHESNPAPHDYADKDFKDFGQYYGAPSSHRGFTMRPRYREGRGDRVPGPQYAVGCSTLGVAAVPALEKSKLAMSVVL</sequence>